<accession>A0A371H6A3</accession>
<dbReference type="AlphaFoldDB" id="A0A371H6A3"/>
<comment type="caution">
    <text evidence="1">The sequence shown here is derived from an EMBL/GenBank/DDBJ whole genome shotgun (WGS) entry which is preliminary data.</text>
</comment>
<dbReference type="OrthoDB" id="999762at2759"/>
<evidence type="ECO:0000313" key="1">
    <source>
        <dbReference type="EMBL" id="RDX98330.1"/>
    </source>
</evidence>
<protein>
    <submittedName>
        <fullName evidence="1">Uncharacterized protein</fullName>
    </submittedName>
</protein>
<reference evidence="1" key="1">
    <citation type="submission" date="2018-05" db="EMBL/GenBank/DDBJ databases">
        <title>Draft genome of Mucuna pruriens seed.</title>
        <authorList>
            <person name="Nnadi N.E."/>
            <person name="Vos R."/>
            <person name="Hasami M.H."/>
            <person name="Devisetty U.K."/>
            <person name="Aguiy J.C."/>
        </authorList>
    </citation>
    <scope>NUCLEOTIDE SEQUENCE [LARGE SCALE GENOMIC DNA]</scope>
    <source>
        <strain evidence="1">JCA_2017</strain>
    </source>
</reference>
<sequence>MASKRQQFGIRGTIAPRMVNELTKLTSLVRQLAISQYQPFAVVNTCGICTSMEHPTNMCPTFTGSSRMQIGRLRANNLEGHYTSRIQIKGHMQLKDSIQTRAFPKAKAAIDSQIQDTR</sequence>
<organism evidence="1 2">
    <name type="scientific">Mucuna pruriens</name>
    <name type="common">Velvet bean</name>
    <name type="synonym">Dolichos pruriens</name>
    <dbReference type="NCBI Taxonomy" id="157652"/>
    <lineage>
        <taxon>Eukaryota</taxon>
        <taxon>Viridiplantae</taxon>
        <taxon>Streptophyta</taxon>
        <taxon>Embryophyta</taxon>
        <taxon>Tracheophyta</taxon>
        <taxon>Spermatophyta</taxon>
        <taxon>Magnoliopsida</taxon>
        <taxon>eudicotyledons</taxon>
        <taxon>Gunneridae</taxon>
        <taxon>Pentapetalae</taxon>
        <taxon>rosids</taxon>
        <taxon>fabids</taxon>
        <taxon>Fabales</taxon>
        <taxon>Fabaceae</taxon>
        <taxon>Papilionoideae</taxon>
        <taxon>50 kb inversion clade</taxon>
        <taxon>NPAAA clade</taxon>
        <taxon>indigoferoid/millettioid clade</taxon>
        <taxon>Phaseoleae</taxon>
        <taxon>Mucuna</taxon>
    </lineage>
</organism>
<evidence type="ECO:0000313" key="2">
    <source>
        <dbReference type="Proteomes" id="UP000257109"/>
    </source>
</evidence>
<gene>
    <name evidence="1" type="ORF">CR513_18770</name>
</gene>
<name>A0A371H6A3_MUCPR</name>
<dbReference type="Proteomes" id="UP000257109">
    <property type="component" value="Unassembled WGS sequence"/>
</dbReference>
<proteinExistence type="predicted"/>
<dbReference type="EMBL" id="QJKJ01003474">
    <property type="protein sequence ID" value="RDX98330.1"/>
    <property type="molecule type" value="Genomic_DNA"/>
</dbReference>
<keyword evidence="2" id="KW-1185">Reference proteome</keyword>
<feature type="non-terminal residue" evidence="1">
    <location>
        <position position="1"/>
    </location>
</feature>